<sequence>MNHFTPFGGRIDPPKQITLAEPPPLWTRRVIATLFAIACAFGGWTLNDTVDALKRLDRQYASIERI</sequence>
<reference evidence="1" key="1">
    <citation type="submission" date="2021-03" db="EMBL/GenBank/DDBJ databases">
        <title>Genomic Encyclopedia of Type Strains, Phase IV (KMG-IV): sequencing the most valuable type-strain genomes for metagenomic binning, comparative biology and taxonomic classification.</title>
        <authorList>
            <person name="Goeker M."/>
        </authorList>
    </citation>
    <scope>NUCLEOTIDE SEQUENCE</scope>
    <source>
        <strain evidence="1">DSM 18131</strain>
    </source>
</reference>
<evidence type="ECO:0000313" key="2">
    <source>
        <dbReference type="Proteomes" id="UP000823773"/>
    </source>
</evidence>
<comment type="caution">
    <text evidence="1">The sequence shown here is derived from an EMBL/GenBank/DDBJ whole genome shotgun (WGS) entry which is preliminary data.</text>
</comment>
<dbReference type="EMBL" id="JAGGJR010000004">
    <property type="protein sequence ID" value="MBP1873517.1"/>
    <property type="molecule type" value="Genomic_DNA"/>
</dbReference>
<protein>
    <submittedName>
        <fullName evidence="1">Uncharacterized protein</fullName>
    </submittedName>
</protein>
<keyword evidence="2" id="KW-1185">Reference proteome</keyword>
<evidence type="ECO:0000313" key="1">
    <source>
        <dbReference type="EMBL" id="MBP1873517.1"/>
    </source>
</evidence>
<name>A0ACC5SXA8_ENSAD</name>
<dbReference type="Proteomes" id="UP000823773">
    <property type="component" value="Unassembled WGS sequence"/>
</dbReference>
<accession>A0ACC5SXA8</accession>
<gene>
    <name evidence="1" type="ORF">J2Z19_003232</name>
</gene>
<organism evidence="1 2">
    <name type="scientific">Ensifer adhaerens</name>
    <name type="common">Sinorhizobium morelense</name>
    <dbReference type="NCBI Taxonomy" id="106592"/>
    <lineage>
        <taxon>Bacteria</taxon>
        <taxon>Pseudomonadati</taxon>
        <taxon>Pseudomonadota</taxon>
        <taxon>Alphaproteobacteria</taxon>
        <taxon>Hyphomicrobiales</taxon>
        <taxon>Rhizobiaceae</taxon>
        <taxon>Sinorhizobium/Ensifer group</taxon>
        <taxon>Ensifer</taxon>
    </lineage>
</organism>
<proteinExistence type="predicted"/>